<feature type="transmembrane region" description="Helical" evidence="8">
    <location>
        <begin position="239"/>
        <end position="263"/>
    </location>
</feature>
<name>A0A6S6R277_9FIRM</name>
<dbReference type="PANTHER" id="PTHR32024:SF1">
    <property type="entry name" value="KTR SYSTEM POTASSIUM UPTAKE PROTEIN B"/>
    <property type="match status" value="1"/>
</dbReference>
<evidence type="ECO:0000256" key="8">
    <source>
        <dbReference type="SAM" id="Phobius"/>
    </source>
</evidence>
<keyword evidence="6" id="KW-0406">Ion transport</keyword>
<organism evidence="9 10">
    <name type="scientific">Anaerocolumna cellulosilytica</name>
    <dbReference type="NCBI Taxonomy" id="433286"/>
    <lineage>
        <taxon>Bacteria</taxon>
        <taxon>Bacillati</taxon>
        <taxon>Bacillota</taxon>
        <taxon>Clostridia</taxon>
        <taxon>Lachnospirales</taxon>
        <taxon>Lachnospiraceae</taxon>
        <taxon>Anaerocolumna</taxon>
    </lineage>
</organism>
<keyword evidence="7 8" id="KW-0472">Membrane</keyword>
<sequence>MTIPISANNNVNVSFLDALFSATSAVCVTGLAVIDIGDSFNIFGRTVMALLIQVGGLGFASVGVGFFLLTRKKVSFKDRLLIKEALNLNSLKGIIKLVKSILIMTLCFEGIGTVLSFIVFSKDYPPLKALGISVFHAVSSFNNAGFDILGNFQNLIPYANNVLLNLTTCGLIIFGGLGFFVIKEIIQKRSFKKFSLHTKIVITMTIGLLSIGTILIKYTEDISWLGAFFFSTSARTAGFTTHAMGTFTNATLFVIIMLMFIGASPGSTGGGIKTTTTFTLFQSAYSIATNKHCSAFKRKIPNDVVMKAFVITLLAGVVVCVDTLLLSSIEPDYTFMQILFEVVSAFGTVGLSTGITPELSEASKIILILTMFIGRLGPLTIATIWSFKPMSSVSYSEETITIG</sequence>
<dbReference type="KEGG" id="acel:acsn021_06970"/>
<keyword evidence="4 8" id="KW-0812">Transmembrane</keyword>
<feature type="transmembrane region" description="Helical" evidence="8">
    <location>
        <begin position="365"/>
        <end position="387"/>
    </location>
</feature>
<dbReference type="Pfam" id="PF02386">
    <property type="entry name" value="TrkH"/>
    <property type="match status" value="1"/>
</dbReference>
<accession>A0A6S6R277</accession>
<evidence type="ECO:0000256" key="1">
    <source>
        <dbReference type="ARBA" id="ARBA00004651"/>
    </source>
</evidence>
<evidence type="ECO:0000256" key="6">
    <source>
        <dbReference type="ARBA" id="ARBA00023065"/>
    </source>
</evidence>
<gene>
    <name evidence="9" type="ORF">acsn021_06970</name>
</gene>
<feature type="transmembrane region" description="Helical" evidence="8">
    <location>
        <begin position="101"/>
        <end position="120"/>
    </location>
</feature>
<dbReference type="GO" id="GO:0008324">
    <property type="term" value="F:monoatomic cation transmembrane transporter activity"/>
    <property type="evidence" value="ECO:0007669"/>
    <property type="project" value="InterPro"/>
</dbReference>
<keyword evidence="2" id="KW-0813">Transport</keyword>
<comment type="subcellular location">
    <subcellularLocation>
        <location evidence="1">Cell membrane</location>
        <topology evidence="1">Multi-pass membrane protein</topology>
    </subcellularLocation>
</comment>
<dbReference type="GO" id="GO:0030001">
    <property type="term" value="P:metal ion transport"/>
    <property type="evidence" value="ECO:0007669"/>
    <property type="project" value="UniProtKB-ARBA"/>
</dbReference>
<reference evidence="9 10" key="1">
    <citation type="journal article" date="2016" name="Int. J. Syst. Evol. Microbiol.">
        <title>Descriptions of Anaerotaenia torta gen. nov., sp. nov. and Anaerocolumna cellulosilytica gen. nov., sp. nov. isolated from a methanogenic reactor of cattle waste.</title>
        <authorList>
            <person name="Uek A."/>
            <person name="Ohtaki Y."/>
            <person name="Kaku N."/>
            <person name="Ueki K."/>
        </authorList>
    </citation>
    <scope>NUCLEOTIDE SEQUENCE [LARGE SCALE GENOMIC DNA]</scope>
    <source>
        <strain evidence="9 10">SN021</strain>
    </source>
</reference>
<keyword evidence="10" id="KW-1185">Reference proteome</keyword>
<evidence type="ECO:0000256" key="7">
    <source>
        <dbReference type="ARBA" id="ARBA00023136"/>
    </source>
</evidence>
<feature type="transmembrane region" description="Helical" evidence="8">
    <location>
        <begin position="304"/>
        <end position="329"/>
    </location>
</feature>
<evidence type="ECO:0000313" key="10">
    <source>
        <dbReference type="Proteomes" id="UP000515561"/>
    </source>
</evidence>
<evidence type="ECO:0000256" key="4">
    <source>
        <dbReference type="ARBA" id="ARBA00022692"/>
    </source>
</evidence>
<evidence type="ECO:0000256" key="3">
    <source>
        <dbReference type="ARBA" id="ARBA00022475"/>
    </source>
</evidence>
<evidence type="ECO:0000256" key="5">
    <source>
        <dbReference type="ARBA" id="ARBA00022989"/>
    </source>
</evidence>
<feature type="transmembrane region" description="Helical" evidence="8">
    <location>
        <begin position="194"/>
        <end position="219"/>
    </location>
</feature>
<dbReference type="Proteomes" id="UP000515561">
    <property type="component" value="Chromosome"/>
</dbReference>
<feature type="transmembrane region" description="Helical" evidence="8">
    <location>
        <begin position="12"/>
        <end position="34"/>
    </location>
</feature>
<dbReference type="EMBL" id="AP023367">
    <property type="protein sequence ID" value="BCJ93128.1"/>
    <property type="molecule type" value="Genomic_DNA"/>
</dbReference>
<dbReference type="AlphaFoldDB" id="A0A6S6R277"/>
<feature type="transmembrane region" description="Helical" evidence="8">
    <location>
        <begin position="162"/>
        <end position="182"/>
    </location>
</feature>
<protein>
    <submittedName>
        <fullName evidence="9">TrkH family potassium uptake protein</fullName>
    </submittedName>
</protein>
<dbReference type="PANTHER" id="PTHR32024">
    <property type="entry name" value="TRK SYSTEM POTASSIUM UPTAKE PROTEIN TRKG-RELATED"/>
    <property type="match status" value="1"/>
</dbReference>
<evidence type="ECO:0000313" key="9">
    <source>
        <dbReference type="EMBL" id="BCJ93128.1"/>
    </source>
</evidence>
<dbReference type="InterPro" id="IPR003445">
    <property type="entry name" value="Cat_transpt"/>
</dbReference>
<feature type="transmembrane region" description="Helical" evidence="8">
    <location>
        <begin position="46"/>
        <end position="69"/>
    </location>
</feature>
<proteinExistence type="predicted"/>
<feature type="transmembrane region" description="Helical" evidence="8">
    <location>
        <begin position="335"/>
        <end position="353"/>
    </location>
</feature>
<dbReference type="GO" id="GO:0005886">
    <property type="term" value="C:plasma membrane"/>
    <property type="evidence" value="ECO:0007669"/>
    <property type="project" value="UniProtKB-SubCell"/>
</dbReference>
<keyword evidence="5 8" id="KW-1133">Transmembrane helix</keyword>
<keyword evidence="3" id="KW-1003">Cell membrane</keyword>
<evidence type="ECO:0000256" key="2">
    <source>
        <dbReference type="ARBA" id="ARBA00022448"/>
    </source>
</evidence>